<accession>A0ABR2C5U3</accession>
<sequence length="105" mass="12114">MLLPKALSNHNAILLQSEAQEWGPKPFKFFNFWLEKEGFDDLVKDTLQTQRLSGHRRGIGGILYDSKIAIKDWARANCYDSRNKISKLESQIHEMELEIQSGGQH</sequence>
<name>A0ABR2C5U3_9ROSI</name>
<evidence type="ECO:0000313" key="2">
    <source>
        <dbReference type="Proteomes" id="UP001472677"/>
    </source>
</evidence>
<reference evidence="1 2" key="1">
    <citation type="journal article" date="2024" name="G3 (Bethesda)">
        <title>Genome assembly of Hibiscus sabdariffa L. provides insights into metabolisms of medicinal natural products.</title>
        <authorList>
            <person name="Kim T."/>
        </authorList>
    </citation>
    <scope>NUCLEOTIDE SEQUENCE [LARGE SCALE GENOMIC DNA]</scope>
    <source>
        <strain evidence="1">TK-2024</strain>
        <tissue evidence="1">Old leaves</tissue>
    </source>
</reference>
<keyword evidence="2" id="KW-1185">Reference proteome</keyword>
<comment type="caution">
    <text evidence="1">The sequence shown here is derived from an EMBL/GenBank/DDBJ whole genome shotgun (WGS) entry which is preliminary data.</text>
</comment>
<gene>
    <name evidence="1" type="ORF">V6N12_057669</name>
</gene>
<protein>
    <submittedName>
        <fullName evidence="1">Uncharacterized protein</fullName>
    </submittedName>
</protein>
<dbReference type="EMBL" id="JBBPBM010000066">
    <property type="protein sequence ID" value="KAK8514773.1"/>
    <property type="molecule type" value="Genomic_DNA"/>
</dbReference>
<dbReference type="Proteomes" id="UP001472677">
    <property type="component" value="Unassembled WGS sequence"/>
</dbReference>
<organism evidence="1 2">
    <name type="scientific">Hibiscus sabdariffa</name>
    <name type="common">roselle</name>
    <dbReference type="NCBI Taxonomy" id="183260"/>
    <lineage>
        <taxon>Eukaryota</taxon>
        <taxon>Viridiplantae</taxon>
        <taxon>Streptophyta</taxon>
        <taxon>Embryophyta</taxon>
        <taxon>Tracheophyta</taxon>
        <taxon>Spermatophyta</taxon>
        <taxon>Magnoliopsida</taxon>
        <taxon>eudicotyledons</taxon>
        <taxon>Gunneridae</taxon>
        <taxon>Pentapetalae</taxon>
        <taxon>rosids</taxon>
        <taxon>malvids</taxon>
        <taxon>Malvales</taxon>
        <taxon>Malvaceae</taxon>
        <taxon>Malvoideae</taxon>
        <taxon>Hibiscus</taxon>
    </lineage>
</organism>
<proteinExistence type="predicted"/>
<evidence type="ECO:0000313" key="1">
    <source>
        <dbReference type="EMBL" id="KAK8514773.1"/>
    </source>
</evidence>